<dbReference type="Proteomes" id="UP001329430">
    <property type="component" value="Chromosome 4"/>
</dbReference>
<dbReference type="InterPro" id="IPR032071">
    <property type="entry name" value="DUF4806"/>
</dbReference>
<reference evidence="2 3" key="1">
    <citation type="journal article" date="2024" name="Insects">
        <title>An Improved Chromosome-Level Genome Assembly of the Firefly Pyrocoelia pectoralis.</title>
        <authorList>
            <person name="Fu X."/>
            <person name="Meyer-Rochow V.B."/>
            <person name="Ballantyne L."/>
            <person name="Zhu X."/>
        </authorList>
    </citation>
    <scope>NUCLEOTIDE SEQUENCE [LARGE SCALE GENOMIC DNA]</scope>
    <source>
        <strain evidence="2">XCY_ONT2</strain>
    </source>
</reference>
<evidence type="ECO:0000259" key="1">
    <source>
        <dbReference type="Pfam" id="PF16064"/>
    </source>
</evidence>
<dbReference type="PANTHER" id="PTHR34153:SF2">
    <property type="entry name" value="SI:CH211-262H13.3-RELATED"/>
    <property type="match status" value="1"/>
</dbReference>
<dbReference type="Pfam" id="PF16064">
    <property type="entry name" value="DUF4806"/>
    <property type="match status" value="1"/>
</dbReference>
<organism evidence="2 3">
    <name type="scientific">Pyrocoelia pectoralis</name>
    <dbReference type="NCBI Taxonomy" id="417401"/>
    <lineage>
        <taxon>Eukaryota</taxon>
        <taxon>Metazoa</taxon>
        <taxon>Ecdysozoa</taxon>
        <taxon>Arthropoda</taxon>
        <taxon>Hexapoda</taxon>
        <taxon>Insecta</taxon>
        <taxon>Pterygota</taxon>
        <taxon>Neoptera</taxon>
        <taxon>Endopterygota</taxon>
        <taxon>Coleoptera</taxon>
        <taxon>Polyphaga</taxon>
        <taxon>Elateriformia</taxon>
        <taxon>Elateroidea</taxon>
        <taxon>Lampyridae</taxon>
        <taxon>Lampyrinae</taxon>
        <taxon>Pyrocoelia</taxon>
    </lineage>
</organism>
<dbReference type="AlphaFoldDB" id="A0AAN7VF95"/>
<keyword evidence="3" id="KW-1185">Reference proteome</keyword>
<gene>
    <name evidence="2" type="ORF">RI129_006414</name>
</gene>
<accession>A0AAN7VF95</accession>
<proteinExistence type="predicted"/>
<sequence length="315" mass="36668">MEQETTWQVVKFLQENSVEAVPSNWINGDKCYWPPYNNTKRVQQATIKREPPVPDLWKSYDVYFFRNNVFDNYETALKKARKATITSDLESDDNLPPKRRRILKKFSSTSSIEYEETVLPQPPEPPQLYKGVNNHLTILCTIIYYINGWILELLTKVLQKQNTMSGILSTINEKLKKLEDNNIPATSTIKEFQSVFTKFDFPINDEMILNNFENFLKNEDEFDAVVREFSRLGGTNEYNLITRILEKVITNKLASTFSYLGKKQKKPFKNLLLNKVIIKVGTTVFSAKTELPFENAVAKWLRRAKERKDKTTVAD</sequence>
<evidence type="ECO:0000313" key="3">
    <source>
        <dbReference type="Proteomes" id="UP001329430"/>
    </source>
</evidence>
<dbReference type="EMBL" id="JAVRBK010000004">
    <property type="protein sequence ID" value="KAK5645114.1"/>
    <property type="molecule type" value="Genomic_DNA"/>
</dbReference>
<protein>
    <recommendedName>
        <fullName evidence="1">DUF4806 domain-containing protein</fullName>
    </recommendedName>
</protein>
<comment type="caution">
    <text evidence="2">The sequence shown here is derived from an EMBL/GenBank/DDBJ whole genome shotgun (WGS) entry which is preliminary data.</text>
</comment>
<dbReference type="PANTHER" id="PTHR34153">
    <property type="entry name" value="SI:CH211-262H13.3-RELATED-RELATED"/>
    <property type="match status" value="1"/>
</dbReference>
<feature type="domain" description="DUF4806" evidence="1">
    <location>
        <begin position="198"/>
        <end position="275"/>
    </location>
</feature>
<name>A0AAN7VF95_9COLE</name>
<evidence type="ECO:0000313" key="2">
    <source>
        <dbReference type="EMBL" id="KAK5645114.1"/>
    </source>
</evidence>